<dbReference type="GO" id="GO:0046872">
    <property type="term" value="F:metal ion binding"/>
    <property type="evidence" value="ECO:0007669"/>
    <property type="project" value="UniProtKB-KW"/>
</dbReference>
<feature type="compositionally biased region" description="Basic and acidic residues" evidence="4">
    <location>
        <begin position="198"/>
        <end position="241"/>
    </location>
</feature>
<keyword evidence="5" id="KW-1133">Transmembrane helix</keyword>
<reference evidence="7" key="1">
    <citation type="submission" date="2018-11" db="EMBL/GenBank/DDBJ databases">
        <authorList>
            <consortium name="Pathogen Informatics"/>
        </authorList>
    </citation>
    <scope>NUCLEOTIDE SEQUENCE</scope>
</reference>
<feature type="domain" description="JmjC" evidence="6">
    <location>
        <begin position="25"/>
        <end position="323"/>
    </location>
</feature>
<dbReference type="Proteomes" id="UP000784294">
    <property type="component" value="Unassembled WGS sequence"/>
</dbReference>
<evidence type="ECO:0000256" key="4">
    <source>
        <dbReference type="SAM" id="MobiDB-lite"/>
    </source>
</evidence>
<dbReference type="GO" id="GO:0000785">
    <property type="term" value="C:chromatin"/>
    <property type="evidence" value="ECO:0007669"/>
    <property type="project" value="TreeGrafter"/>
</dbReference>
<feature type="region of interest" description="Disordered" evidence="4">
    <location>
        <begin position="37"/>
        <end position="60"/>
    </location>
</feature>
<dbReference type="AlphaFoldDB" id="A0A448X329"/>
<accession>A0A448X329</accession>
<keyword evidence="3" id="KW-0539">Nucleus</keyword>
<dbReference type="PANTHER" id="PTHR12549">
    <property type="entry name" value="JMJC DOMAIN-CONTAINING HISTONE DEMETHYLATION PROTEIN"/>
    <property type="match status" value="1"/>
</dbReference>
<evidence type="ECO:0000256" key="3">
    <source>
        <dbReference type="ARBA" id="ARBA00023242"/>
    </source>
</evidence>
<dbReference type="InterPro" id="IPR045109">
    <property type="entry name" value="LSDs-like"/>
</dbReference>
<evidence type="ECO:0000313" key="7">
    <source>
        <dbReference type="EMBL" id="VEL26525.1"/>
    </source>
</evidence>
<name>A0A448X329_9PLAT</name>
<sequence>MHFLYIHLELPGALWHIFLPEDTPILRQFLNRIARERNRSKQTPTSANLRRKSGKLSRPTDDLVFDGCSRHRRIEKPEALASACPSSSLQFGVPATCAISGPNDAYISSYSSTHSSASHSNRLKHEESLRHIGGVTRKHKTNTPDSENLELPGAAGSCKETQIVKPMLKQYESISEERSRVKRHFAVKERKARSAKWPGKEREDKRKKRKEGEQGQRHEEEKEGQSEIEKAGEKEQNYKEREEDEGEEDQLGSDPIHDQLFYLDQNLLDRLARETGVVACTLVQFLGDAIFIPAGAAHQVSFSLPTTIFLPFLPYYNIFSLLSFIFLHFLLSEFALFFVFTLIILF</sequence>
<dbReference type="PANTHER" id="PTHR12549:SF38">
    <property type="entry name" value="JMJC DOMAIN-CONTAINING HISTONE DEMETHYLASE 2, ISOFORM A"/>
    <property type="match status" value="1"/>
</dbReference>
<dbReference type="GO" id="GO:0003712">
    <property type="term" value="F:transcription coregulator activity"/>
    <property type="evidence" value="ECO:0007669"/>
    <property type="project" value="TreeGrafter"/>
</dbReference>
<keyword evidence="8" id="KW-1185">Reference proteome</keyword>
<dbReference type="EMBL" id="CAAALY010080882">
    <property type="protein sequence ID" value="VEL26525.1"/>
    <property type="molecule type" value="Genomic_DNA"/>
</dbReference>
<feature type="region of interest" description="Disordered" evidence="4">
    <location>
        <begin position="133"/>
        <end position="153"/>
    </location>
</feature>
<dbReference type="GO" id="GO:0032454">
    <property type="term" value="F:histone H3K9 demethylase activity"/>
    <property type="evidence" value="ECO:0007669"/>
    <property type="project" value="InterPro"/>
</dbReference>
<proteinExistence type="predicted"/>
<comment type="caution">
    <text evidence="7">The sequence shown here is derived from an EMBL/GenBank/DDBJ whole genome shotgun (WGS) entry which is preliminary data.</text>
</comment>
<keyword evidence="5" id="KW-0472">Membrane</keyword>
<evidence type="ECO:0000256" key="1">
    <source>
        <dbReference type="ARBA" id="ARBA00004123"/>
    </source>
</evidence>
<evidence type="ECO:0000256" key="5">
    <source>
        <dbReference type="SAM" id="Phobius"/>
    </source>
</evidence>
<feature type="compositionally biased region" description="Basic residues" evidence="4">
    <location>
        <begin position="185"/>
        <end position="194"/>
    </location>
</feature>
<comment type="subcellular location">
    <subcellularLocation>
        <location evidence="1">Nucleus</location>
    </subcellularLocation>
</comment>
<feature type="transmembrane region" description="Helical" evidence="5">
    <location>
        <begin position="318"/>
        <end position="345"/>
    </location>
</feature>
<dbReference type="Gene3D" id="2.60.120.650">
    <property type="entry name" value="Cupin"/>
    <property type="match status" value="1"/>
</dbReference>
<dbReference type="SUPFAM" id="SSF51197">
    <property type="entry name" value="Clavaminate synthase-like"/>
    <property type="match status" value="1"/>
</dbReference>
<dbReference type="GO" id="GO:0031490">
    <property type="term" value="F:chromatin DNA binding"/>
    <property type="evidence" value="ECO:0007669"/>
    <property type="project" value="TreeGrafter"/>
</dbReference>
<keyword evidence="2" id="KW-0479">Metal-binding</keyword>
<evidence type="ECO:0000259" key="6">
    <source>
        <dbReference type="SMART" id="SM00558"/>
    </source>
</evidence>
<dbReference type="Pfam" id="PF02373">
    <property type="entry name" value="JmjC"/>
    <property type="match status" value="1"/>
</dbReference>
<dbReference type="GO" id="GO:0000118">
    <property type="term" value="C:histone deacetylase complex"/>
    <property type="evidence" value="ECO:0007669"/>
    <property type="project" value="TreeGrafter"/>
</dbReference>
<organism evidence="7 8">
    <name type="scientific">Protopolystoma xenopodis</name>
    <dbReference type="NCBI Taxonomy" id="117903"/>
    <lineage>
        <taxon>Eukaryota</taxon>
        <taxon>Metazoa</taxon>
        <taxon>Spiralia</taxon>
        <taxon>Lophotrochozoa</taxon>
        <taxon>Platyhelminthes</taxon>
        <taxon>Monogenea</taxon>
        <taxon>Polyopisthocotylea</taxon>
        <taxon>Polystomatidea</taxon>
        <taxon>Polystomatidae</taxon>
        <taxon>Protopolystoma</taxon>
    </lineage>
</organism>
<dbReference type="OrthoDB" id="1667110at2759"/>
<dbReference type="SMART" id="SM00558">
    <property type="entry name" value="JmjC"/>
    <property type="match status" value="1"/>
</dbReference>
<dbReference type="GO" id="GO:0006357">
    <property type="term" value="P:regulation of transcription by RNA polymerase II"/>
    <property type="evidence" value="ECO:0007669"/>
    <property type="project" value="TreeGrafter"/>
</dbReference>
<gene>
    <name evidence="7" type="ORF">PXEA_LOCUS19965</name>
</gene>
<feature type="region of interest" description="Disordered" evidence="4">
    <location>
        <begin position="185"/>
        <end position="253"/>
    </location>
</feature>
<feature type="compositionally biased region" description="Acidic residues" evidence="4">
    <location>
        <begin position="242"/>
        <end position="251"/>
    </location>
</feature>
<protein>
    <recommendedName>
        <fullName evidence="6">JmjC domain-containing protein</fullName>
    </recommendedName>
</protein>
<evidence type="ECO:0000256" key="2">
    <source>
        <dbReference type="ARBA" id="ARBA00022723"/>
    </source>
</evidence>
<evidence type="ECO:0000313" key="8">
    <source>
        <dbReference type="Proteomes" id="UP000784294"/>
    </source>
</evidence>
<keyword evidence="5" id="KW-0812">Transmembrane</keyword>
<dbReference type="InterPro" id="IPR003347">
    <property type="entry name" value="JmjC_dom"/>
</dbReference>